<gene>
    <name evidence="1" type="ordered locus">Cyan7822_5197</name>
</gene>
<sequence>MARQPHYIELTKGVQSWNQWRNNYPSIRPSLNGINLRGCNLAGINFKDTDLQGTDLREANLTQANLNWANLHKADLTQANLSGANLSQAFLEKAILIAANLREAWLIGSDFEKANLRDADLSKTLAAKANFKNAILTGVCLHDWSIDKFTNLNNVACDYVYFGENHQERRPIHYPQKFALGEFSKYFKNALEFQNQSINQLFDYSAQLPYLQLPNQNQIQKVKSFESMRNW</sequence>
<dbReference type="KEGG" id="cyj:Cyan7822_5197"/>
<keyword evidence="2" id="KW-1185">Reference proteome</keyword>
<dbReference type="EMBL" id="CP002198">
    <property type="protein sequence ID" value="ADN17079.1"/>
    <property type="molecule type" value="Genomic_DNA"/>
</dbReference>
<reference evidence="2" key="1">
    <citation type="journal article" date="2011" name="MBio">
        <title>Novel metabolic attributes of the genus Cyanothece, comprising a group of unicellular nitrogen-fixing Cyanobacteria.</title>
        <authorList>
            <person name="Bandyopadhyay A."/>
            <person name="Elvitigala T."/>
            <person name="Welsh E."/>
            <person name="Stockel J."/>
            <person name="Liberton M."/>
            <person name="Min H."/>
            <person name="Sherman L.A."/>
            <person name="Pakrasi H.B."/>
        </authorList>
    </citation>
    <scope>NUCLEOTIDE SEQUENCE [LARGE SCALE GENOMIC DNA]</scope>
    <source>
        <strain evidence="2">PCC 7822</strain>
    </source>
</reference>
<name>E0U5X0_GLOV7</name>
<dbReference type="OrthoDB" id="422057at2"/>
<protein>
    <submittedName>
        <fullName evidence="1">Pentapeptide repeat protein</fullName>
    </submittedName>
</protein>
<dbReference type="InterPro" id="IPR051082">
    <property type="entry name" value="Pentapeptide-BTB/POZ_domain"/>
</dbReference>
<dbReference type="InterPro" id="IPR001646">
    <property type="entry name" value="5peptide_repeat"/>
</dbReference>
<accession>E0U5X0</accession>
<dbReference type="PANTHER" id="PTHR14136">
    <property type="entry name" value="BTB_POZ DOMAIN-CONTAINING PROTEIN KCTD9"/>
    <property type="match status" value="1"/>
</dbReference>
<dbReference type="Pfam" id="PF00805">
    <property type="entry name" value="Pentapeptide"/>
    <property type="match status" value="2"/>
</dbReference>
<dbReference type="SUPFAM" id="SSF141571">
    <property type="entry name" value="Pentapeptide repeat-like"/>
    <property type="match status" value="1"/>
</dbReference>
<evidence type="ECO:0000313" key="1">
    <source>
        <dbReference type="EMBL" id="ADN17079.1"/>
    </source>
</evidence>
<evidence type="ECO:0000313" key="2">
    <source>
        <dbReference type="Proteomes" id="UP000008206"/>
    </source>
</evidence>
<dbReference type="RefSeq" id="WP_013325117.1">
    <property type="nucleotide sequence ID" value="NC_014501.1"/>
</dbReference>
<organism evidence="1 2">
    <name type="scientific">Gloeothece verrucosa (strain PCC 7822)</name>
    <name type="common">Cyanothece sp. (strain PCC 7822)</name>
    <dbReference type="NCBI Taxonomy" id="497965"/>
    <lineage>
        <taxon>Bacteria</taxon>
        <taxon>Bacillati</taxon>
        <taxon>Cyanobacteriota</taxon>
        <taxon>Cyanophyceae</taxon>
        <taxon>Oscillatoriophycideae</taxon>
        <taxon>Chroococcales</taxon>
        <taxon>Aphanothecaceae</taxon>
        <taxon>Gloeothece</taxon>
        <taxon>Gloeothece verrucosa</taxon>
    </lineage>
</organism>
<proteinExistence type="predicted"/>
<dbReference type="PANTHER" id="PTHR14136:SF17">
    <property type="entry name" value="BTB_POZ DOMAIN-CONTAINING PROTEIN KCTD9"/>
    <property type="match status" value="1"/>
</dbReference>
<dbReference type="STRING" id="497965.Cyan7822_5197"/>
<dbReference type="Gene3D" id="2.160.20.80">
    <property type="entry name" value="E3 ubiquitin-protein ligase SopA"/>
    <property type="match status" value="1"/>
</dbReference>
<dbReference type="Proteomes" id="UP000008206">
    <property type="component" value="Chromosome"/>
</dbReference>
<dbReference type="eggNOG" id="COG1357">
    <property type="taxonomic scope" value="Bacteria"/>
</dbReference>
<dbReference type="AlphaFoldDB" id="E0U5X0"/>
<dbReference type="HOGENOM" id="CLU_033401_4_1_3"/>